<dbReference type="eggNOG" id="KOG4401">
    <property type="taxonomic scope" value="Eukaryota"/>
</dbReference>
<dbReference type="EnsemblPlants" id="Pp3c1_7410V3.1">
    <property type="protein sequence ID" value="Pp3c1_7410V3.1"/>
    <property type="gene ID" value="Pp3c1_7410"/>
</dbReference>
<dbReference type="GeneID" id="112279486"/>
<dbReference type="STRING" id="3218.A9RZZ6"/>
<accession>A9RZZ6</accession>
<evidence type="ECO:0000259" key="1">
    <source>
        <dbReference type="PROSITE" id="PS52001"/>
    </source>
</evidence>
<dbReference type="PaxDb" id="3218-PP1S38_297V6.2"/>
<evidence type="ECO:0000313" key="3">
    <source>
        <dbReference type="EnsemblPlants" id="Pp3c1_7410V3.1"/>
    </source>
</evidence>
<reference evidence="2 4" key="2">
    <citation type="journal article" date="2018" name="Plant J.">
        <title>The Physcomitrella patens chromosome-scale assembly reveals moss genome structure and evolution.</title>
        <authorList>
            <person name="Lang D."/>
            <person name="Ullrich K.K."/>
            <person name="Murat F."/>
            <person name="Fuchs J."/>
            <person name="Jenkins J."/>
            <person name="Haas F.B."/>
            <person name="Piednoel M."/>
            <person name="Gundlach H."/>
            <person name="Van Bel M."/>
            <person name="Meyberg R."/>
            <person name="Vives C."/>
            <person name="Morata J."/>
            <person name="Symeonidi A."/>
            <person name="Hiss M."/>
            <person name="Muchero W."/>
            <person name="Kamisugi Y."/>
            <person name="Saleh O."/>
            <person name="Blanc G."/>
            <person name="Decker E.L."/>
            <person name="van Gessel N."/>
            <person name="Grimwood J."/>
            <person name="Hayes R.D."/>
            <person name="Graham S.W."/>
            <person name="Gunter L.E."/>
            <person name="McDaniel S.F."/>
            <person name="Hoernstein S.N.W."/>
            <person name="Larsson A."/>
            <person name="Li F.W."/>
            <person name="Perroud P.F."/>
            <person name="Phillips J."/>
            <person name="Ranjan P."/>
            <person name="Rokshar D.S."/>
            <person name="Rothfels C.J."/>
            <person name="Schneider L."/>
            <person name="Shu S."/>
            <person name="Stevenson D.W."/>
            <person name="Thummler F."/>
            <person name="Tillich M."/>
            <person name="Villarreal Aguilar J.C."/>
            <person name="Widiez T."/>
            <person name="Wong G.K."/>
            <person name="Wymore A."/>
            <person name="Zhang Y."/>
            <person name="Zimmer A.D."/>
            <person name="Quatrano R.S."/>
            <person name="Mayer K.F.X."/>
            <person name="Goodstein D."/>
            <person name="Casacuberta J.M."/>
            <person name="Vandepoele K."/>
            <person name="Reski R."/>
            <person name="Cuming A.C."/>
            <person name="Tuskan G.A."/>
            <person name="Maumus F."/>
            <person name="Salse J."/>
            <person name="Schmutz J."/>
            <person name="Rensing S.A."/>
        </authorList>
    </citation>
    <scope>NUCLEOTIDE SEQUENCE [LARGE SCALE GENOMIC DNA]</scope>
    <source>
        <strain evidence="3 4">cv. Gransden 2004</strain>
    </source>
</reference>
<dbReference type="InterPro" id="IPR047574">
    <property type="entry name" value="AD"/>
</dbReference>
<dbReference type="PANTHER" id="PTHR13542">
    <property type="entry name" value="LSM12 HOMOLOG"/>
    <property type="match status" value="1"/>
</dbReference>
<sequence length="180" mass="20095">MESAGSAGREFAEGCKLQIKTTLGDHIEGHVLTYDRSTNIVVIQEGDSVDGRRNLRFLKTTLVKDVKLVGHVQDAFDLKYSQTDMKSLRDREEAAIKQAEAEAERIGVGVSTEAQDIFDALSKTLPCRWDKTTILVMNDVFVKHPYIPESVIGGAPAANERVRKVLEEERKRLQNRGVVL</sequence>
<dbReference type="OMA" id="FEGELYC"/>
<organism evidence="2">
    <name type="scientific">Physcomitrium patens</name>
    <name type="common">Spreading-leaved earth moss</name>
    <name type="synonym">Physcomitrella patens</name>
    <dbReference type="NCBI Taxonomy" id="3218"/>
    <lineage>
        <taxon>Eukaryota</taxon>
        <taxon>Viridiplantae</taxon>
        <taxon>Streptophyta</taxon>
        <taxon>Embryophyta</taxon>
        <taxon>Bryophyta</taxon>
        <taxon>Bryophytina</taxon>
        <taxon>Bryopsida</taxon>
        <taxon>Funariidae</taxon>
        <taxon>Funariales</taxon>
        <taxon>Funariaceae</taxon>
        <taxon>Physcomitrium</taxon>
    </lineage>
</organism>
<name>A9RZZ6_PHYPA</name>
<keyword evidence="4" id="KW-1185">Reference proteome</keyword>
<dbReference type="Gramene" id="Pp3c1_7410V3.1">
    <property type="protein sequence ID" value="Pp3c1_7410V3.1"/>
    <property type="gene ID" value="Pp3c1_7410"/>
</dbReference>
<dbReference type="EMBL" id="ABEU02000001">
    <property type="protein sequence ID" value="PNR61903.1"/>
    <property type="molecule type" value="Genomic_DNA"/>
</dbReference>
<evidence type="ECO:0000313" key="2">
    <source>
        <dbReference type="EMBL" id="PNR61903.1"/>
    </source>
</evidence>
<dbReference type="FunCoup" id="A9RZZ6">
    <property type="interactions" value="3204"/>
</dbReference>
<dbReference type="RefSeq" id="XP_073388471.1">
    <property type="nucleotide sequence ID" value="XM_073532370.1"/>
</dbReference>
<dbReference type="InterPro" id="IPR019181">
    <property type="entry name" value="LSM12_ABD"/>
</dbReference>
<dbReference type="Pfam" id="PF21166">
    <property type="entry name" value="LSM12_LSM"/>
    <property type="match status" value="1"/>
</dbReference>
<dbReference type="PROSITE" id="PS52001">
    <property type="entry name" value="AD"/>
    <property type="match status" value="1"/>
</dbReference>
<dbReference type="InterPro" id="IPR048478">
    <property type="entry name" value="LSM12_LSM"/>
</dbReference>
<feature type="domain" description="AD" evidence="1">
    <location>
        <begin position="81"/>
        <end position="174"/>
    </location>
</feature>
<reference evidence="2 4" key="1">
    <citation type="journal article" date="2008" name="Science">
        <title>The Physcomitrella genome reveals evolutionary insights into the conquest of land by plants.</title>
        <authorList>
            <person name="Rensing S."/>
            <person name="Lang D."/>
            <person name="Zimmer A."/>
            <person name="Terry A."/>
            <person name="Salamov A."/>
            <person name="Shapiro H."/>
            <person name="Nishiyama T."/>
            <person name="Perroud P.-F."/>
            <person name="Lindquist E."/>
            <person name="Kamisugi Y."/>
            <person name="Tanahashi T."/>
            <person name="Sakakibara K."/>
            <person name="Fujita T."/>
            <person name="Oishi K."/>
            <person name="Shin-I T."/>
            <person name="Kuroki Y."/>
            <person name="Toyoda A."/>
            <person name="Suzuki Y."/>
            <person name="Hashimoto A."/>
            <person name="Yamaguchi K."/>
            <person name="Sugano A."/>
            <person name="Kohara Y."/>
            <person name="Fujiyama A."/>
            <person name="Anterola A."/>
            <person name="Aoki S."/>
            <person name="Ashton N."/>
            <person name="Barbazuk W.B."/>
            <person name="Barker E."/>
            <person name="Bennetzen J."/>
            <person name="Bezanilla M."/>
            <person name="Blankenship R."/>
            <person name="Cho S.H."/>
            <person name="Dutcher S."/>
            <person name="Estelle M."/>
            <person name="Fawcett J.A."/>
            <person name="Gundlach H."/>
            <person name="Hanada K."/>
            <person name="Heyl A."/>
            <person name="Hicks K.A."/>
            <person name="Hugh J."/>
            <person name="Lohr M."/>
            <person name="Mayer K."/>
            <person name="Melkozernov A."/>
            <person name="Murata T."/>
            <person name="Nelson D."/>
            <person name="Pils B."/>
            <person name="Prigge M."/>
            <person name="Reiss B."/>
            <person name="Renner T."/>
            <person name="Rombauts S."/>
            <person name="Rushton P."/>
            <person name="Sanderfoot A."/>
            <person name="Schween G."/>
            <person name="Shiu S.-H."/>
            <person name="Stueber K."/>
            <person name="Theodoulou F.L."/>
            <person name="Tu H."/>
            <person name="Van de Peer Y."/>
            <person name="Verrier P.J."/>
            <person name="Waters E."/>
            <person name="Wood A."/>
            <person name="Yang L."/>
            <person name="Cove D."/>
            <person name="Cuming A."/>
            <person name="Hasebe M."/>
            <person name="Lucas S."/>
            <person name="Mishler D.B."/>
            <person name="Reski R."/>
            <person name="Grigoriev I."/>
            <person name="Quatrano R.S."/>
            <person name="Boore J.L."/>
        </authorList>
    </citation>
    <scope>NUCLEOTIDE SEQUENCE [LARGE SCALE GENOMIC DNA]</scope>
    <source>
        <strain evidence="3 4">cv. Gransden 2004</strain>
    </source>
</reference>
<dbReference type="Pfam" id="PF09793">
    <property type="entry name" value="AD"/>
    <property type="match status" value="1"/>
</dbReference>
<dbReference type="InterPro" id="IPR039683">
    <property type="entry name" value="Lsm12-like"/>
</dbReference>
<dbReference type="Proteomes" id="UP000006727">
    <property type="component" value="Chromosome 1"/>
</dbReference>
<protein>
    <recommendedName>
        <fullName evidence="1">AD domain-containing protein</fullName>
    </recommendedName>
</protein>
<evidence type="ECO:0000313" key="4">
    <source>
        <dbReference type="Proteomes" id="UP000006727"/>
    </source>
</evidence>
<dbReference type="OrthoDB" id="1057137at2759"/>
<reference evidence="3" key="3">
    <citation type="submission" date="2020-12" db="UniProtKB">
        <authorList>
            <consortium name="EnsemblPlants"/>
        </authorList>
    </citation>
    <scope>IDENTIFICATION</scope>
</reference>
<dbReference type="Gramene" id="Pp3c1_7410V3.2">
    <property type="protein sequence ID" value="Pp3c1_7410V3.2"/>
    <property type="gene ID" value="Pp3c1_7410"/>
</dbReference>
<dbReference type="SMART" id="SM00995">
    <property type="entry name" value="AD"/>
    <property type="match status" value="1"/>
</dbReference>
<dbReference type="EnsemblPlants" id="Pp3c1_7410V3.2">
    <property type="protein sequence ID" value="Pp3c1_7410V3.2"/>
    <property type="gene ID" value="Pp3c1_7410"/>
</dbReference>
<proteinExistence type="predicted"/>
<dbReference type="AlphaFoldDB" id="A9RZZ6"/>
<gene>
    <name evidence="3" type="primary">LOC112279486</name>
    <name evidence="2" type="ORF">PHYPA_000327</name>
</gene>